<reference evidence="1" key="1">
    <citation type="journal article" date="2021" name="New Phytol.">
        <title>Evolutionary innovations through gain and loss of genes in the ectomycorrhizal Boletales.</title>
        <authorList>
            <person name="Wu G."/>
            <person name="Miyauchi S."/>
            <person name="Morin E."/>
            <person name="Kuo A."/>
            <person name="Drula E."/>
            <person name="Varga T."/>
            <person name="Kohler A."/>
            <person name="Feng B."/>
            <person name="Cao Y."/>
            <person name="Lipzen A."/>
            <person name="Daum C."/>
            <person name="Hundley H."/>
            <person name="Pangilinan J."/>
            <person name="Johnson J."/>
            <person name="Barry K."/>
            <person name="LaButti K."/>
            <person name="Ng V."/>
            <person name="Ahrendt S."/>
            <person name="Min B."/>
            <person name="Choi I.G."/>
            <person name="Park H."/>
            <person name="Plett J.M."/>
            <person name="Magnuson J."/>
            <person name="Spatafora J.W."/>
            <person name="Nagy L.G."/>
            <person name="Henrissat B."/>
            <person name="Grigoriev I.V."/>
            <person name="Yang Z.L."/>
            <person name="Xu J."/>
            <person name="Martin F.M."/>
        </authorList>
    </citation>
    <scope>NUCLEOTIDE SEQUENCE</scope>
    <source>
        <strain evidence="1">KUC20120723A-06</strain>
    </source>
</reference>
<evidence type="ECO:0000313" key="2">
    <source>
        <dbReference type="Proteomes" id="UP000790709"/>
    </source>
</evidence>
<comment type="caution">
    <text evidence="1">The sequence shown here is derived from an EMBL/GenBank/DDBJ whole genome shotgun (WGS) entry which is preliminary data.</text>
</comment>
<protein>
    <submittedName>
        <fullName evidence="1">Uncharacterized protein</fullName>
    </submittedName>
</protein>
<keyword evidence="2" id="KW-1185">Reference proteome</keyword>
<name>A0ACB8BH04_9AGAM</name>
<organism evidence="1 2">
    <name type="scientific">Leucogyrophana mollusca</name>
    <dbReference type="NCBI Taxonomy" id="85980"/>
    <lineage>
        <taxon>Eukaryota</taxon>
        <taxon>Fungi</taxon>
        <taxon>Dikarya</taxon>
        <taxon>Basidiomycota</taxon>
        <taxon>Agaricomycotina</taxon>
        <taxon>Agaricomycetes</taxon>
        <taxon>Agaricomycetidae</taxon>
        <taxon>Boletales</taxon>
        <taxon>Boletales incertae sedis</taxon>
        <taxon>Leucogyrophana</taxon>
    </lineage>
</organism>
<proteinExistence type="predicted"/>
<evidence type="ECO:0000313" key="1">
    <source>
        <dbReference type="EMBL" id="KAH7925027.1"/>
    </source>
</evidence>
<gene>
    <name evidence="1" type="ORF">BV22DRAFT_1012009</name>
</gene>
<sequence>MNYPSVHQNGPTSHQIPVLTTKPQPEAAVPEKYPPPSGATGQPTADVYSTTLPWWRAAVRAQILKSVEWESRVLARMQERIRSPWLDAYFVYTSSLGTHTFFMIALPLLFFFGYEELGRGLVFVLASGVYFSSFIKDLICSPRPFAPPVTRLTIGTHHLEYGFPSTHSTNSVSIALFIFSHVRSAYMSSSISPSTHHLSCVLLLVYTSSIVFGRLYTAMHSFTDCIVGVLLGAAIWGMHLTTGGIIERWLENGGWTVPLIVIPLCLLLVHYHPQPVDDCPCFEDAIAFVSVILGVFLARWHAVYAGVDERFLGTVMPGSQAQTWEDTSTWWGLAISKMSVGILTIFAWRLLAKSTLHIVLPPLFRALSMCFTLPHRRFYTPATDYASVPMGGGGGLRPIPSVIDLPGTIEVEVSGRGELGVREGELKRRGGANGNGNGNGVYGNGFHNRNGLEPENLGARTPKEVKHYDADVLTKVVVYAGIAALSAEGIPVMFSLMGWGVKPW</sequence>
<accession>A0ACB8BH04</accession>
<dbReference type="Proteomes" id="UP000790709">
    <property type="component" value="Unassembled WGS sequence"/>
</dbReference>
<dbReference type="EMBL" id="MU266410">
    <property type="protein sequence ID" value="KAH7925027.1"/>
    <property type="molecule type" value="Genomic_DNA"/>
</dbReference>